<protein>
    <submittedName>
        <fullName evidence="1">Uncharacterized protein</fullName>
    </submittedName>
</protein>
<dbReference type="Proteomes" id="UP000014137">
    <property type="component" value="Unassembled WGS sequence"/>
</dbReference>
<comment type="caution">
    <text evidence="1">The sequence shown here is derived from an EMBL/GenBank/DDBJ whole genome shotgun (WGS) entry which is preliminary data.</text>
</comment>
<sequence>MPRIEPARYREKGLRRQELVGELVRRPFRNGLKGRVKWH</sequence>
<evidence type="ECO:0000313" key="1">
    <source>
        <dbReference type="EMBL" id="EMD28651.1"/>
    </source>
</evidence>
<accession>M2QPP4</accession>
<evidence type="ECO:0000313" key="2">
    <source>
        <dbReference type="Proteomes" id="UP000014137"/>
    </source>
</evidence>
<gene>
    <name evidence="1" type="ORF">C791_0275</name>
</gene>
<dbReference type="AlphaFoldDB" id="M2QPP4"/>
<reference evidence="1 2" key="1">
    <citation type="submission" date="2012-10" db="EMBL/GenBank/DDBJ databases">
        <title>Genome assembly of Amycolatopsis azurea DSM 43854.</title>
        <authorList>
            <person name="Khatri I."/>
            <person name="Kaur I."/>
            <person name="Subramanian S."/>
            <person name="Mayilraj S."/>
        </authorList>
    </citation>
    <scope>NUCLEOTIDE SEQUENCE [LARGE SCALE GENOMIC DNA]</scope>
    <source>
        <strain evidence="1 2">DSM 43854</strain>
    </source>
</reference>
<name>M2QPP4_9PSEU</name>
<proteinExistence type="predicted"/>
<dbReference type="PATRIC" id="fig|1238180.3.peg.1633"/>
<organism evidence="1 2">
    <name type="scientific">Amycolatopsis azurea DSM 43854</name>
    <dbReference type="NCBI Taxonomy" id="1238180"/>
    <lineage>
        <taxon>Bacteria</taxon>
        <taxon>Bacillati</taxon>
        <taxon>Actinomycetota</taxon>
        <taxon>Actinomycetes</taxon>
        <taxon>Pseudonocardiales</taxon>
        <taxon>Pseudonocardiaceae</taxon>
        <taxon>Amycolatopsis</taxon>
    </lineage>
</organism>
<dbReference type="EMBL" id="ANMG01000010">
    <property type="protein sequence ID" value="EMD28651.1"/>
    <property type="molecule type" value="Genomic_DNA"/>
</dbReference>